<organism evidence="2 3">
    <name type="scientific">Sinisalibacter aestuarii</name>
    <dbReference type="NCBI Taxonomy" id="2949426"/>
    <lineage>
        <taxon>Bacteria</taxon>
        <taxon>Pseudomonadati</taxon>
        <taxon>Pseudomonadota</taxon>
        <taxon>Alphaproteobacteria</taxon>
        <taxon>Rhodobacterales</taxon>
        <taxon>Roseobacteraceae</taxon>
        <taxon>Sinisalibacter</taxon>
    </lineage>
</organism>
<evidence type="ECO:0008006" key="4">
    <source>
        <dbReference type="Google" id="ProtNLM"/>
    </source>
</evidence>
<keyword evidence="1" id="KW-0472">Membrane</keyword>
<accession>A0ABQ5LUK7</accession>
<dbReference type="Proteomes" id="UP001144205">
    <property type="component" value="Unassembled WGS sequence"/>
</dbReference>
<proteinExistence type="predicted"/>
<reference evidence="2" key="1">
    <citation type="journal article" date="2023" name="Int. J. Syst. Evol. Microbiol.">
        <title>Sinisalibacter aestuarii sp. nov., isolated from estuarine sediment of the Arakawa River.</title>
        <authorList>
            <person name="Arafat S.T."/>
            <person name="Hirano S."/>
            <person name="Sato A."/>
            <person name="Takeuchi K."/>
            <person name="Yasuda T."/>
            <person name="Terahara T."/>
            <person name="Hamada M."/>
            <person name="Kobayashi T."/>
        </authorList>
    </citation>
    <scope>NUCLEOTIDE SEQUENCE</scope>
    <source>
        <strain evidence="2">B-399</strain>
    </source>
</reference>
<keyword evidence="1" id="KW-0812">Transmembrane</keyword>
<keyword evidence="1" id="KW-1133">Transmembrane helix</keyword>
<keyword evidence="3" id="KW-1185">Reference proteome</keyword>
<comment type="caution">
    <text evidence="2">The sequence shown here is derived from an EMBL/GenBank/DDBJ whole genome shotgun (WGS) entry which is preliminary data.</text>
</comment>
<dbReference type="RefSeq" id="WP_281842693.1">
    <property type="nucleotide sequence ID" value="NZ_BROH01000007.1"/>
</dbReference>
<dbReference type="EMBL" id="BROH01000007">
    <property type="protein sequence ID" value="GKY88654.1"/>
    <property type="molecule type" value="Genomic_DNA"/>
</dbReference>
<evidence type="ECO:0000313" key="2">
    <source>
        <dbReference type="EMBL" id="GKY88654.1"/>
    </source>
</evidence>
<name>A0ABQ5LUK7_9RHOB</name>
<protein>
    <recommendedName>
        <fullName evidence="4">DUF304 domain-containing protein</fullName>
    </recommendedName>
</protein>
<feature type="transmembrane region" description="Helical" evidence="1">
    <location>
        <begin position="17"/>
        <end position="36"/>
    </location>
</feature>
<feature type="transmembrane region" description="Helical" evidence="1">
    <location>
        <begin position="42"/>
        <end position="62"/>
    </location>
</feature>
<sequence>MADTTFPVLPARKRAKLIQLVTYAVFGAAALVLALIGPWGWIGWLVGGALLGLAVGKAVSLVRMRYVAKVTAAGVTVCLPSGREMQARWGEIQAHTIDPEKGLGGLVVGPASGGRVRIVPIATRDMGPEAAKELLAALKTRLPRLEYRVPTMGKG</sequence>
<evidence type="ECO:0000256" key="1">
    <source>
        <dbReference type="SAM" id="Phobius"/>
    </source>
</evidence>
<gene>
    <name evidence="2" type="ORF">STA1M1_25230</name>
</gene>
<evidence type="ECO:0000313" key="3">
    <source>
        <dbReference type="Proteomes" id="UP001144205"/>
    </source>
</evidence>